<accession>A0A974WDP5</accession>
<dbReference type="AlphaFoldDB" id="A0A974WDP5"/>
<evidence type="ECO:0000259" key="1">
    <source>
        <dbReference type="Pfam" id="PF01833"/>
    </source>
</evidence>
<protein>
    <submittedName>
        <fullName evidence="2">IPT/TIG domain-containing protein</fullName>
    </submittedName>
</protein>
<dbReference type="RefSeq" id="WP_205720725.1">
    <property type="nucleotide sequence ID" value="NZ_CP070608.1"/>
</dbReference>
<dbReference type="Pfam" id="PF01833">
    <property type="entry name" value="TIG"/>
    <property type="match status" value="1"/>
</dbReference>
<dbReference type="InterPro" id="IPR002909">
    <property type="entry name" value="IPT_dom"/>
</dbReference>
<dbReference type="InterPro" id="IPR014756">
    <property type="entry name" value="Ig_E-set"/>
</dbReference>
<organism evidence="2 3">
    <name type="scientific">Fulvivirga lutea</name>
    <dbReference type="NCBI Taxonomy" id="2810512"/>
    <lineage>
        <taxon>Bacteria</taxon>
        <taxon>Pseudomonadati</taxon>
        <taxon>Bacteroidota</taxon>
        <taxon>Cytophagia</taxon>
        <taxon>Cytophagales</taxon>
        <taxon>Fulvivirgaceae</taxon>
        <taxon>Fulvivirga</taxon>
    </lineage>
</organism>
<feature type="domain" description="IPT/TIG" evidence="1">
    <location>
        <begin position="132"/>
        <end position="214"/>
    </location>
</feature>
<gene>
    <name evidence="2" type="ORF">JR347_11355</name>
</gene>
<name>A0A974WDP5_9BACT</name>
<dbReference type="PROSITE" id="PS51257">
    <property type="entry name" value="PROKAR_LIPOPROTEIN"/>
    <property type="match status" value="1"/>
</dbReference>
<dbReference type="InterPro" id="IPR013783">
    <property type="entry name" value="Ig-like_fold"/>
</dbReference>
<sequence>MKSYIKIITVSAILISCKNDERLVREYPIPVLTEIVSIEDNSATFGGVINNIENSNIQEYGFLIRLDDKIRYDNSEIIKMTDLNNLQNFHGVLDRVMIADRTYYVVAYAKTNKFTIYGGDVMSYTAKGSFPPKILEVSPMQGKADDEVLISGEKFSSNFNKTWVYPDKNDENLILANSHTISDKEVILFIPPVLESGDYKILIQSGGVLVSSSQTIFISN</sequence>
<dbReference type="KEGG" id="fuv:JR347_11355"/>
<evidence type="ECO:0000313" key="3">
    <source>
        <dbReference type="Proteomes" id="UP000662783"/>
    </source>
</evidence>
<dbReference type="Proteomes" id="UP000662783">
    <property type="component" value="Chromosome"/>
</dbReference>
<dbReference type="EMBL" id="CP070608">
    <property type="protein sequence ID" value="QSE96208.1"/>
    <property type="molecule type" value="Genomic_DNA"/>
</dbReference>
<proteinExistence type="predicted"/>
<dbReference type="SUPFAM" id="SSF81296">
    <property type="entry name" value="E set domains"/>
    <property type="match status" value="1"/>
</dbReference>
<dbReference type="Gene3D" id="2.60.40.10">
    <property type="entry name" value="Immunoglobulins"/>
    <property type="match status" value="1"/>
</dbReference>
<keyword evidence="3" id="KW-1185">Reference proteome</keyword>
<evidence type="ECO:0000313" key="2">
    <source>
        <dbReference type="EMBL" id="QSE96208.1"/>
    </source>
</evidence>
<reference evidence="2" key="1">
    <citation type="submission" date="2021-02" db="EMBL/GenBank/DDBJ databases">
        <title>Fulvivirga sp. S481 isolated from sea water.</title>
        <authorList>
            <person name="Bae S.S."/>
            <person name="Baek K."/>
        </authorList>
    </citation>
    <scope>NUCLEOTIDE SEQUENCE</scope>
    <source>
        <strain evidence="2">S481</strain>
    </source>
</reference>